<keyword evidence="1" id="KW-0812">Transmembrane</keyword>
<evidence type="ECO:0000313" key="3">
    <source>
        <dbReference type="Proteomes" id="UP000321562"/>
    </source>
</evidence>
<name>A0A5C6S3I1_9RHOB</name>
<keyword evidence="1" id="KW-1133">Transmembrane helix</keyword>
<dbReference type="Proteomes" id="UP000321562">
    <property type="component" value="Unassembled WGS sequence"/>
</dbReference>
<evidence type="ECO:0000256" key="1">
    <source>
        <dbReference type="SAM" id="Phobius"/>
    </source>
</evidence>
<proteinExistence type="predicted"/>
<dbReference type="OrthoDB" id="7822309at2"/>
<gene>
    <name evidence="2" type="ORF">FQV27_11030</name>
</gene>
<sequence>MRSTALKQFQRLEAPGSWRASPDAQLREVVVSVGEATLIISDPKSDAPLAHWSLPAVKRVNPGVMPAIFVPVAAQDDDSREALEIDDQWMIDAISRVQSAIAARRAHPGRLRGGVTLAAAAAMLLAAVIWLPDALRGHAARITPAAEREEIGLGILSDMSRSTGAPCNDPAAAPALRHLAQRVGLAPDARIAVLRDGLEGALMLPGNLMLVDNALIARQETPDALAGHMLSARLGAEAADPLQVAMDHVSFPAILMLLTRGKLSSDALHGFGEELLSQPVTRPSDQVLLRGFAAAKVPTTPYAESLPGGVAAPVALTESDPFRTQPYPPTLSERDWISLQQVCVDRG</sequence>
<keyword evidence="1" id="KW-0472">Membrane</keyword>
<accession>A0A5C6S3I1</accession>
<dbReference type="EMBL" id="VOPL01000004">
    <property type="protein sequence ID" value="TXB68520.1"/>
    <property type="molecule type" value="Genomic_DNA"/>
</dbReference>
<keyword evidence="3" id="KW-1185">Reference proteome</keyword>
<dbReference type="AlphaFoldDB" id="A0A5C6S3I1"/>
<protein>
    <submittedName>
        <fullName evidence="2">Uncharacterized protein</fullName>
    </submittedName>
</protein>
<organism evidence="2 3">
    <name type="scientific">Paracoccus aurantiacus</name>
    <dbReference type="NCBI Taxonomy" id="2599412"/>
    <lineage>
        <taxon>Bacteria</taxon>
        <taxon>Pseudomonadati</taxon>
        <taxon>Pseudomonadota</taxon>
        <taxon>Alphaproteobacteria</taxon>
        <taxon>Rhodobacterales</taxon>
        <taxon>Paracoccaceae</taxon>
        <taxon>Paracoccus</taxon>
    </lineage>
</organism>
<reference evidence="2 3" key="1">
    <citation type="submission" date="2019-08" db="EMBL/GenBank/DDBJ databases">
        <authorList>
            <person name="Ye J."/>
        </authorList>
    </citation>
    <scope>NUCLEOTIDE SEQUENCE [LARGE SCALE GENOMIC DNA]</scope>
    <source>
        <strain evidence="2 3">TK008</strain>
    </source>
</reference>
<evidence type="ECO:0000313" key="2">
    <source>
        <dbReference type="EMBL" id="TXB68520.1"/>
    </source>
</evidence>
<comment type="caution">
    <text evidence="2">The sequence shown here is derived from an EMBL/GenBank/DDBJ whole genome shotgun (WGS) entry which is preliminary data.</text>
</comment>
<feature type="transmembrane region" description="Helical" evidence="1">
    <location>
        <begin position="114"/>
        <end position="132"/>
    </location>
</feature>
<dbReference type="RefSeq" id="WP_147098386.1">
    <property type="nucleotide sequence ID" value="NZ_JBHUFH010000012.1"/>
</dbReference>